<name>A0A559KBS4_9BACL</name>
<dbReference type="InterPro" id="IPR000962">
    <property type="entry name" value="Znf_DskA_TraR"/>
</dbReference>
<reference evidence="7 8" key="1">
    <citation type="submission" date="2019-07" db="EMBL/GenBank/DDBJ databases">
        <authorList>
            <person name="Kim J."/>
        </authorList>
    </citation>
    <scope>NUCLEOTIDE SEQUENCE [LARGE SCALE GENOMIC DNA]</scope>
    <source>
        <strain evidence="7 8">JC52</strain>
    </source>
</reference>
<feature type="region of interest" description="Disordered" evidence="5">
    <location>
        <begin position="235"/>
        <end position="255"/>
    </location>
</feature>
<dbReference type="AlphaFoldDB" id="A0A559KBS4"/>
<accession>A0A559KBS4</accession>
<feature type="compositionally biased region" description="Basic and acidic residues" evidence="5">
    <location>
        <begin position="245"/>
        <end position="255"/>
    </location>
</feature>
<protein>
    <submittedName>
        <fullName evidence="7">Molecular chaperone DnaK</fullName>
    </submittedName>
</protein>
<feature type="region of interest" description="Disordered" evidence="5">
    <location>
        <begin position="177"/>
        <end position="197"/>
    </location>
</feature>
<keyword evidence="8" id="KW-1185">Reference proteome</keyword>
<feature type="compositionally biased region" description="Polar residues" evidence="5">
    <location>
        <begin position="177"/>
        <end position="191"/>
    </location>
</feature>
<keyword evidence="2" id="KW-0863">Zinc-finger</keyword>
<dbReference type="PROSITE" id="PS51128">
    <property type="entry name" value="ZF_DKSA_2"/>
    <property type="match status" value="1"/>
</dbReference>
<gene>
    <name evidence="7" type="ORF">FPZ49_12635</name>
</gene>
<dbReference type="EMBL" id="VNJI01000013">
    <property type="protein sequence ID" value="TVY09580.1"/>
    <property type="molecule type" value="Genomic_DNA"/>
</dbReference>
<dbReference type="InterPro" id="IPR037187">
    <property type="entry name" value="DnaK_N"/>
</dbReference>
<sequence length="255" mass="28706">MTNHPNNPNNPNGLSAAQLEQLTAALREEKEWLDHHFEADHHYGLEDSLRIQTGELSAYDNHPGDLGSETFERGKDLALNENASRHLSDVNDALQRMEAGDYGLCRTCGQPIPFERLQAMPTAAYCINHVPTPQSAEHDRPIEEEVMSFGRSSLDEKQDQTEFDGEDAWQIVESWGSSNTPAMAENPNESDNYSDMEVEPDENVGYVESFESFVATDMYGKQITVVRNKAYQNYMHSGEGDGLLEPERSVEDDYN</sequence>
<dbReference type="GO" id="GO:0008270">
    <property type="term" value="F:zinc ion binding"/>
    <property type="evidence" value="ECO:0007669"/>
    <property type="project" value="UniProtKB-KW"/>
</dbReference>
<dbReference type="NCBIfam" id="TIGR02890">
    <property type="entry name" value="bacill_yteA"/>
    <property type="match status" value="1"/>
</dbReference>
<feature type="zinc finger region" description="dksA C4-type" evidence="4">
    <location>
        <begin position="105"/>
        <end position="129"/>
    </location>
</feature>
<keyword evidence="3" id="KW-0862">Zinc</keyword>
<evidence type="ECO:0000256" key="4">
    <source>
        <dbReference type="PROSITE-ProRule" id="PRU00510"/>
    </source>
</evidence>
<evidence type="ECO:0000259" key="6">
    <source>
        <dbReference type="Pfam" id="PF01258"/>
    </source>
</evidence>
<evidence type="ECO:0000313" key="8">
    <source>
        <dbReference type="Proteomes" id="UP000317036"/>
    </source>
</evidence>
<evidence type="ECO:0000313" key="7">
    <source>
        <dbReference type="EMBL" id="TVY09580.1"/>
    </source>
</evidence>
<dbReference type="SUPFAM" id="SSF57716">
    <property type="entry name" value="Glucocorticoid receptor-like (DNA-binding domain)"/>
    <property type="match status" value="1"/>
</dbReference>
<evidence type="ECO:0000256" key="3">
    <source>
        <dbReference type="ARBA" id="ARBA00022833"/>
    </source>
</evidence>
<dbReference type="InterPro" id="IPR014240">
    <property type="entry name" value="YteA"/>
</dbReference>
<evidence type="ECO:0000256" key="5">
    <source>
        <dbReference type="SAM" id="MobiDB-lite"/>
    </source>
</evidence>
<dbReference type="Pfam" id="PF01258">
    <property type="entry name" value="zf-dskA_traR"/>
    <property type="match status" value="1"/>
</dbReference>
<dbReference type="RefSeq" id="WP_144847140.1">
    <property type="nucleotide sequence ID" value="NZ_VNJI01000013.1"/>
</dbReference>
<dbReference type="OrthoDB" id="9811543at2"/>
<feature type="domain" description="Zinc finger DksA/TraR C4-type" evidence="6">
    <location>
        <begin position="100"/>
        <end position="128"/>
    </location>
</feature>
<evidence type="ECO:0000256" key="1">
    <source>
        <dbReference type="ARBA" id="ARBA00022723"/>
    </source>
</evidence>
<organism evidence="7 8">
    <name type="scientific">Paenibacillus cremeus</name>
    <dbReference type="NCBI Taxonomy" id="2163881"/>
    <lineage>
        <taxon>Bacteria</taxon>
        <taxon>Bacillati</taxon>
        <taxon>Bacillota</taxon>
        <taxon>Bacilli</taxon>
        <taxon>Bacillales</taxon>
        <taxon>Paenibacillaceae</taxon>
        <taxon>Paenibacillus</taxon>
    </lineage>
</organism>
<dbReference type="PANTHER" id="PTHR33823">
    <property type="entry name" value="RNA POLYMERASE-BINDING TRANSCRIPTION FACTOR DKSA-RELATED"/>
    <property type="match status" value="1"/>
</dbReference>
<evidence type="ECO:0000256" key="2">
    <source>
        <dbReference type="ARBA" id="ARBA00022771"/>
    </source>
</evidence>
<comment type="caution">
    <text evidence="7">The sequence shown here is derived from an EMBL/GenBank/DDBJ whole genome shotgun (WGS) entry which is preliminary data.</text>
</comment>
<dbReference type="SUPFAM" id="SSF109635">
    <property type="entry name" value="DnaK suppressor protein DksA, alpha-hairpin domain"/>
    <property type="match status" value="1"/>
</dbReference>
<proteinExistence type="predicted"/>
<dbReference type="PANTHER" id="PTHR33823:SF4">
    <property type="entry name" value="GENERAL STRESS PROTEIN 16O"/>
    <property type="match status" value="1"/>
</dbReference>
<dbReference type="Proteomes" id="UP000317036">
    <property type="component" value="Unassembled WGS sequence"/>
</dbReference>
<keyword evidence="1" id="KW-0479">Metal-binding</keyword>
<dbReference type="Gene3D" id="1.20.120.910">
    <property type="entry name" value="DksA, coiled-coil domain"/>
    <property type="match status" value="1"/>
</dbReference>